<evidence type="ECO:0000313" key="11">
    <source>
        <dbReference type="Proteomes" id="UP000785679"/>
    </source>
</evidence>
<dbReference type="Pfam" id="PF02403">
    <property type="entry name" value="Seryl_tRNA_N"/>
    <property type="match status" value="1"/>
</dbReference>
<dbReference type="Pfam" id="PF00587">
    <property type="entry name" value="tRNA-synt_2b"/>
    <property type="match status" value="1"/>
</dbReference>
<dbReference type="PANTHER" id="PTHR11778">
    <property type="entry name" value="SERYL-TRNA SYNTHETASE"/>
    <property type="match status" value="1"/>
</dbReference>
<feature type="binding site" evidence="8">
    <location>
        <begin position="383"/>
        <end position="386"/>
    </location>
    <ligand>
        <name>ATP</name>
        <dbReference type="ChEBI" id="CHEBI:30616"/>
    </ligand>
</feature>
<evidence type="ECO:0000256" key="8">
    <source>
        <dbReference type="PIRSR" id="PIRSR001529-2"/>
    </source>
</evidence>
<dbReference type="InterPro" id="IPR002314">
    <property type="entry name" value="aa-tRNA-synt_IIb"/>
</dbReference>
<dbReference type="SUPFAM" id="SSF46589">
    <property type="entry name" value="tRNA-binding arm"/>
    <property type="match status" value="1"/>
</dbReference>
<dbReference type="EC" id="6.1.1.11" evidence="1"/>
<dbReference type="SUPFAM" id="SSF55681">
    <property type="entry name" value="Class II aaRS and biotin synthetases"/>
    <property type="match status" value="1"/>
</dbReference>
<dbReference type="Gene3D" id="1.10.287.40">
    <property type="entry name" value="Serine-tRNA synthetase, tRNA binding domain"/>
    <property type="match status" value="1"/>
</dbReference>
<dbReference type="AlphaFoldDB" id="A0A8J8T714"/>
<keyword evidence="5" id="KW-0030">Aminoacyl-tRNA synthetase</keyword>
<dbReference type="InterPro" id="IPR045864">
    <property type="entry name" value="aa-tRNA-synth_II/BPL/LPL"/>
</dbReference>
<evidence type="ECO:0000256" key="1">
    <source>
        <dbReference type="ARBA" id="ARBA00012840"/>
    </source>
</evidence>
<dbReference type="Gene3D" id="3.30.930.10">
    <property type="entry name" value="Bira Bifunctional Protein, Domain 2"/>
    <property type="match status" value="1"/>
</dbReference>
<evidence type="ECO:0000256" key="7">
    <source>
        <dbReference type="PIRSR" id="PIRSR001529-1"/>
    </source>
</evidence>
<dbReference type="InterPro" id="IPR006195">
    <property type="entry name" value="aa-tRNA-synth_II"/>
</dbReference>
<dbReference type="EMBL" id="RRYP01003408">
    <property type="protein sequence ID" value="TNV83826.1"/>
    <property type="molecule type" value="Genomic_DNA"/>
</dbReference>
<feature type="binding site" evidence="8">
    <location>
        <begin position="295"/>
        <end position="297"/>
    </location>
    <ligand>
        <name>ATP</name>
        <dbReference type="ChEBI" id="CHEBI:30616"/>
    </ligand>
</feature>
<dbReference type="PROSITE" id="PS50862">
    <property type="entry name" value="AA_TRNA_LIGASE_II"/>
    <property type="match status" value="1"/>
</dbReference>
<comment type="caution">
    <text evidence="10">The sequence shown here is derived from an EMBL/GenBank/DDBJ whole genome shotgun (WGS) entry which is preliminary data.</text>
</comment>
<keyword evidence="2" id="KW-0436">Ligase</keyword>
<keyword evidence="11" id="KW-1185">Reference proteome</keyword>
<evidence type="ECO:0000313" key="10">
    <source>
        <dbReference type="EMBL" id="TNV83826.1"/>
    </source>
</evidence>
<dbReference type="InterPro" id="IPR010978">
    <property type="entry name" value="tRNA-bd_arm"/>
</dbReference>
<dbReference type="NCBIfam" id="TIGR00414">
    <property type="entry name" value="serS"/>
    <property type="match status" value="1"/>
</dbReference>
<keyword evidence="3" id="KW-0547">Nucleotide-binding</keyword>
<dbReference type="GO" id="GO:0005524">
    <property type="term" value="F:ATP binding"/>
    <property type="evidence" value="ECO:0007669"/>
    <property type="project" value="UniProtKB-KW"/>
</dbReference>
<evidence type="ECO:0000256" key="2">
    <source>
        <dbReference type="ARBA" id="ARBA00022598"/>
    </source>
</evidence>
<dbReference type="InterPro" id="IPR042103">
    <property type="entry name" value="SerRS_1_N_sf"/>
</dbReference>
<feature type="binding site" evidence="7">
    <location>
        <position position="416"/>
    </location>
    <ligand>
        <name>L-serine</name>
        <dbReference type="ChEBI" id="CHEBI:33384"/>
    </ligand>
</feature>
<reference evidence="10" key="1">
    <citation type="submission" date="2019-06" db="EMBL/GenBank/DDBJ databases">
        <authorList>
            <person name="Zheng W."/>
        </authorList>
    </citation>
    <scope>NUCLEOTIDE SEQUENCE</scope>
    <source>
        <strain evidence="10">QDHG01</strain>
    </source>
</reference>
<evidence type="ECO:0000259" key="9">
    <source>
        <dbReference type="PROSITE" id="PS50862"/>
    </source>
</evidence>
<dbReference type="PRINTS" id="PR00981">
    <property type="entry name" value="TRNASYNTHSER"/>
</dbReference>
<evidence type="ECO:0000256" key="4">
    <source>
        <dbReference type="ARBA" id="ARBA00022840"/>
    </source>
</evidence>
<dbReference type="InterPro" id="IPR002317">
    <property type="entry name" value="Ser-tRNA-ligase_type_1"/>
</dbReference>
<gene>
    <name evidence="10" type="ORF">FGO68_gene2773</name>
</gene>
<evidence type="ECO:0000256" key="3">
    <source>
        <dbReference type="ARBA" id="ARBA00022741"/>
    </source>
</evidence>
<dbReference type="GO" id="GO:0006434">
    <property type="term" value="P:seryl-tRNA aminoacylation"/>
    <property type="evidence" value="ECO:0007669"/>
    <property type="project" value="InterPro"/>
</dbReference>
<accession>A0A8J8T714</accession>
<dbReference type="Proteomes" id="UP000785679">
    <property type="component" value="Unassembled WGS sequence"/>
</dbReference>
<proteinExistence type="predicted"/>
<name>A0A8J8T714_HALGN</name>
<feature type="binding site" evidence="7">
    <location>
        <position position="264"/>
    </location>
    <ligand>
        <name>L-serine</name>
        <dbReference type="ChEBI" id="CHEBI:33384"/>
    </ligand>
</feature>
<keyword evidence="4 8" id="KW-0067">ATP-binding</keyword>
<dbReference type="GO" id="GO:0004828">
    <property type="term" value="F:serine-tRNA ligase activity"/>
    <property type="evidence" value="ECO:0007669"/>
    <property type="project" value="UniProtKB-EC"/>
</dbReference>
<feature type="domain" description="Aminoacyl-transfer RNA synthetases class-II family profile" evidence="9">
    <location>
        <begin position="172"/>
        <end position="449"/>
    </location>
</feature>
<evidence type="ECO:0000256" key="6">
    <source>
        <dbReference type="ARBA" id="ARBA00031113"/>
    </source>
</evidence>
<protein>
    <recommendedName>
        <fullName evidence="1">serine--tRNA ligase</fullName>
        <ecNumber evidence="1">6.1.1.11</ecNumber>
    </recommendedName>
    <alternativeName>
        <fullName evidence="6">Seryl-tRNA synthetase</fullName>
    </alternativeName>
</protein>
<organism evidence="10 11">
    <name type="scientific">Halteria grandinella</name>
    <dbReference type="NCBI Taxonomy" id="5974"/>
    <lineage>
        <taxon>Eukaryota</taxon>
        <taxon>Sar</taxon>
        <taxon>Alveolata</taxon>
        <taxon>Ciliophora</taxon>
        <taxon>Intramacronucleata</taxon>
        <taxon>Spirotrichea</taxon>
        <taxon>Stichotrichia</taxon>
        <taxon>Sporadotrichida</taxon>
        <taxon>Halteriidae</taxon>
        <taxon>Halteria</taxon>
    </lineage>
</organism>
<dbReference type="PIRSF" id="PIRSF001529">
    <property type="entry name" value="Ser-tRNA-synth_IIa"/>
    <property type="match status" value="1"/>
</dbReference>
<feature type="site" description="Important for serine binding" evidence="7">
    <location>
        <position position="418"/>
    </location>
</feature>
<feature type="binding site" evidence="7">
    <location>
        <position position="295"/>
    </location>
    <ligand>
        <name>L-serine</name>
        <dbReference type="ChEBI" id="CHEBI:33384"/>
    </ligand>
</feature>
<dbReference type="OrthoDB" id="10264585at2759"/>
<feature type="binding site" evidence="7">
    <location>
        <position position="317"/>
    </location>
    <ligand>
        <name>L-serine</name>
        <dbReference type="ChEBI" id="CHEBI:33384"/>
    </ligand>
</feature>
<evidence type="ECO:0000256" key="5">
    <source>
        <dbReference type="ARBA" id="ARBA00023146"/>
    </source>
</evidence>
<dbReference type="InterPro" id="IPR015866">
    <property type="entry name" value="Ser-tRNA-synth_1_N"/>
</dbReference>
<sequence length="471" mass="52845">MLTLSKLLFSTAAKQPLPSVGTATKLSHVRLNFKDFNQKLPLIKQNVINRKAQGYANADLVNHLYEEYRRAKFEIDGLRKKRNEHAAALKNVLLIDDEGKRDKLIEAHHKVGKSFKNDLQQREKEFEALEANLIAEAMKLPNKTHPDSPVGSEANNRVVKVVGEKRKTSGRRHLEIGEKFDLFDFQGASKITGNKFVFLKNEAALLELALINWATNQVVKRGFTPLTTPDLARTPVVEACGFQPRDDAGQIYQLEGKNDCLIGTAEITVAGMFSGEILKKEALPGKFVAFSHCFRKEAGRGESSKGLYRLHQFSKVEMFGFTEGSEEHSDNMLSEMLDIQQSLYSALGLHYKVLDMATEELGAAAYRKFDIEAWFPGRGDFGEISSTSNCTSYQSKRLNISYFDKGNERKLVHTVNGTALAVPRIIMAILENYWDEEKGVVEMPDALKPYLPFERIGPQTRQGIVLSGKSN</sequence>